<feature type="domain" description="SH3b" evidence="2">
    <location>
        <begin position="46"/>
        <end position="106"/>
    </location>
</feature>
<evidence type="ECO:0000313" key="4">
    <source>
        <dbReference type="Proteomes" id="UP000219048"/>
    </source>
</evidence>
<dbReference type="Gene3D" id="2.30.30.40">
    <property type="entry name" value="SH3 Domains"/>
    <property type="match status" value="1"/>
</dbReference>
<keyword evidence="1" id="KW-0732">Signal</keyword>
<dbReference type="Pfam" id="PF08239">
    <property type="entry name" value="SH3_3"/>
    <property type="match status" value="1"/>
</dbReference>
<reference evidence="4" key="1">
    <citation type="submission" date="2017-09" db="EMBL/GenBank/DDBJ databases">
        <authorList>
            <person name="Varghese N."/>
            <person name="Submissions S."/>
        </authorList>
    </citation>
    <scope>NUCLEOTIDE SEQUENCE [LARGE SCALE GENOMIC DNA]</scope>
    <source>
        <strain evidence="4">DSM 25885</strain>
    </source>
</reference>
<dbReference type="OrthoDB" id="1410098at2"/>
<feature type="signal peptide" evidence="1">
    <location>
        <begin position="1"/>
        <end position="21"/>
    </location>
</feature>
<name>A0A285M4X0_9FLAO</name>
<organism evidence="3 4">
    <name type="scientific">Flagellimonas pacifica</name>
    <dbReference type="NCBI Taxonomy" id="1247520"/>
    <lineage>
        <taxon>Bacteria</taxon>
        <taxon>Pseudomonadati</taxon>
        <taxon>Bacteroidota</taxon>
        <taxon>Flavobacteriia</taxon>
        <taxon>Flavobacteriales</taxon>
        <taxon>Flavobacteriaceae</taxon>
        <taxon>Flagellimonas</taxon>
    </lineage>
</organism>
<protein>
    <submittedName>
        <fullName evidence="3">SH3 domain-containing protein</fullName>
    </submittedName>
</protein>
<proteinExistence type="predicted"/>
<evidence type="ECO:0000256" key="1">
    <source>
        <dbReference type="SAM" id="SignalP"/>
    </source>
</evidence>
<dbReference type="EMBL" id="OBEH01000001">
    <property type="protein sequence ID" value="SNY92232.1"/>
    <property type="molecule type" value="Genomic_DNA"/>
</dbReference>
<dbReference type="InterPro" id="IPR003646">
    <property type="entry name" value="SH3-like_bac-type"/>
</dbReference>
<gene>
    <name evidence="3" type="ORF">SAMN06265377_0029</name>
</gene>
<accession>A0A285M4X0</accession>
<dbReference type="Proteomes" id="UP000219048">
    <property type="component" value="Unassembled WGS sequence"/>
</dbReference>
<dbReference type="AlphaFoldDB" id="A0A285M4X0"/>
<keyword evidence="4" id="KW-1185">Reference proteome</keyword>
<evidence type="ECO:0000313" key="3">
    <source>
        <dbReference type="EMBL" id="SNY92232.1"/>
    </source>
</evidence>
<evidence type="ECO:0000259" key="2">
    <source>
        <dbReference type="Pfam" id="PF08239"/>
    </source>
</evidence>
<dbReference type="RefSeq" id="WP_097043717.1">
    <property type="nucleotide sequence ID" value="NZ_OBEH01000001.1"/>
</dbReference>
<sequence length="266" mass="30434">MKVNYLISALTTLLTISFSSAQDKNHDSWNESVFEPGEQVYMFGNNVKLRSAPKMESEVLELLKIGEWVQIIEKTEFSWPYRGYDSPFYKVKYDDKVGYILGGLLSIEKKVLNGIDFYFAFSKEGSRNFLNIRNVINGDYLEQKVPLTHTNITIHPLDNKGVPDLDGILFVNYIAEACGVEGGGIYLFAHGKGLTKVAELSEISDSGVFYRSERFIFPDEQEGIPNKILLKKEQRENLDEASVWTKTFVETRQLTWVDEKLVPDYQ</sequence>
<feature type="chain" id="PRO_5012990238" evidence="1">
    <location>
        <begin position="22"/>
        <end position="266"/>
    </location>
</feature>